<sequence>MDTDRRNFLKKTAVAGGALALGFSACSPAREETITGGEGSLSQAGRSLKILILGGTTFTGPHHVRYAIERGHEVTIFTRGRSQPGLFQDSFEQVEHLIGDRGEDLSALQGRSWDAVIDASGRDVEWTRNSAELLRDAAGTYLYISSTGVYYPYLTTEITEDTGPVLEESSTGRSSSSSYGVMKALSEIEVHKAFGDRACVVRPGYIVGPLDMTHRGTYWPERFRRGGEVLVPGKKDDLVQQIDVRDLTEWIVHLLENQIHGVFNATGPASPLTMEVFIDGMKAITSAEVSYTWIEDYEFLTEHNFTFAIPWIMPVGNNFGSQRISVARAKDAGLTYRSIAVTALDTLEWYHSGAMTDEQRGDPPMPVSPARESEILSVWKARASL</sequence>
<dbReference type="EMBL" id="UINC01000510">
    <property type="protein sequence ID" value="SUZ56561.1"/>
    <property type="molecule type" value="Genomic_DNA"/>
</dbReference>
<dbReference type="InterPro" id="IPR051207">
    <property type="entry name" value="ComplexI_NDUFA9_subunit"/>
</dbReference>
<evidence type="ECO:0000313" key="2">
    <source>
        <dbReference type="EMBL" id="SUZ56561.1"/>
    </source>
</evidence>
<organism evidence="2">
    <name type="scientific">marine metagenome</name>
    <dbReference type="NCBI Taxonomy" id="408172"/>
    <lineage>
        <taxon>unclassified sequences</taxon>
        <taxon>metagenomes</taxon>
        <taxon>ecological metagenomes</taxon>
    </lineage>
</organism>
<dbReference type="InterPro" id="IPR036291">
    <property type="entry name" value="NAD(P)-bd_dom_sf"/>
</dbReference>
<name>A0A381NPS1_9ZZZZ</name>
<gene>
    <name evidence="2" type="ORF">METZ01_LOCUS9415</name>
</gene>
<feature type="domain" description="NAD-dependent epimerase/dehydratase" evidence="1">
    <location>
        <begin position="50"/>
        <end position="263"/>
    </location>
</feature>
<dbReference type="PANTHER" id="PTHR12126">
    <property type="entry name" value="NADH-UBIQUINONE OXIDOREDUCTASE 39 KDA SUBUNIT-RELATED"/>
    <property type="match status" value="1"/>
</dbReference>
<dbReference type="PROSITE" id="PS51257">
    <property type="entry name" value="PROKAR_LIPOPROTEIN"/>
    <property type="match status" value="1"/>
</dbReference>
<dbReference type="NCBIfam" id="TIGR01409">
    <property type="entry name" value="TAT_signal_seq"/>
    <property type="match status" value="1"/>
</dbReference>
<dbReference type="Gene3D" id="3.40.50.720">
    <property type="entry name" value="NAD(P)-binding Rossmann-like Domain"/>
    <property type="match status" value="1"/>
</dbReference>
<dbReference type="PANTHER" id="PTHR12126:SF11">
    <property type="entry name" value="NADH DEHYDROGENASE [UBIQUINONE] 1 ALPHA SUBCOMPLEX SUBUNIT 9, MITOCHONDRIAL"/>
    <property type="match status" value="1"/>
</dbReference>
<proteinExistence type="predicted"/>
<dbReference type="AlphaFoldDB" id="A0A381NPS1"/>
<dbReference type="InterPro" id="IPR001509">
    <property type="entry name" value="Epimerase_deHydtase"/>
</dbReference>
<dbReference type="GO" id="GO:0044877">
    <property type="term" value="F:protein-containing complex binding"/>
    <property type="evidence" value="ECO:0007669"/>
    <property type="project" value="TreeGrafter"/>
</dbReference>
<dbReference type="Pfam" id="PF01370">
    <property type="entry name" value="Epimerase"/>
    <property type="match status" value="1"/>
</dbReference>
<dbReference type="SUPFAM" id="SSF51735">
    <property type="entry name" value="NAD(P)-binding Rossmann-fold domains"/>
    <property type="match status" value="1"/>
</dbReference>
<dbReference type="InterPro" id="IPR019546">
    <property type="entry name" value="TAT_signal_bac_arc"/>
</dbReference>
<accession>A0A381NPS1</accession>
<dbReference type="PROSITE" id="PS51318">
    <property type="entry name" value="TAT"/>
    <property type="match status" value="1"/>
</dbReference>
<evidence type="ECO:0000259" key="1">
    <source>
        <dbReference type="Pfam" id="PF01370"/>
    </source>
</evidence>
<reference evidence="2" key="1">
    <citation type="submission" date="2018-05" db="EMBL/GenBank/DDBJ databases">
        <authorList>
            <person name="Lanie J.A."/>
            <person name="Ng W.-L."/>
            <person name="Kazmierczak K.M."/>
            <person name="Andrzejewski T.M."/>
            <person name="Davidsen T.M."/>
            <person name="Wayne K.J."/>
            <person name="Tettelin H."/>
            <person name="Glass J.I."/>
            <person name="Rusch D."/>
            <person name="Podicherti R."/>
            <person name="Tsui H.-C.T."/>
            <person name="Winkler M.E."/>
        </authorList>
    </citation>
    <scope>NUCLEOTIDE SEQUENCE</scope>
</reference>
<dbReference type="InterPro" id="IPR006311">
    <property type="entry name" value="TAT_signal"/>
</dbReference>
<protein>
    <recommendedName>
        <fullName evidence="1">NAD-dependent epimerase/dehydratase domain-containing protein</fullName>
    </recommendedName>
</protein>